<feature type="domain" description="Pyruvate kinase C-terminal" evidence="17">
    <location>
        <begin position="413"/>
        <end position="523"/>
    </location>
</feature>
<dbReference type="SUPFAM" id="SSF51621">
    <property type="entry name" value="Phosphoenolpyruvate/pyruvate domain"/>
    <property type="match status" value="1"/>
</dbReference>
<comment type="catalytic activity">
    <reaction evidence="14">
        <text>pyruvate + ATP = phosphoenolpyruvate + ADP + H(+)</text>
        <dbReference type="Rhea" id="RHEA:18157"/>
        <dbReference type="ChEBI" id="CHEBI:15361"/>
        <dbReference type="ChEBI" id="CHEBI:15378"/>
        <dbReference type="ChEBI" id="CHEBI:30616"/>
        <dbReference type="ChEBI" id="CHEBI:58702"/>
        <dbReference type="ChEBI" id="CHEBI:456216"/>
        <dbReference type="EC" id="2.7.1.40"/>
    </reaction>
</comment>
<dbReference type="NCBIfam" id="TIGR01064">
    <property type="entry name" value="pyruv_kin"/>
    <property type="match status" value="1"/>
</dbReference>
<evidence type="ECO:0000256" key="9">
    <source>
        <dbReference type="ARBA" id="ARBA00022777"/>
    </source>
</evidence>
<gene>
    <name evidence="18" type="ORF">LAMO00422_LOCUS5745</name>
</gene>
<evidence type="ECO:0000313" key="18">
    <source>
        <dbReference type="EMBL" id="CAD8440253.1"/>
    </source>
</evidence>
<keyword evidence="12 14" id="KW-0324">Glycolysis</keyword>
<dbReference type="PANTHER" id="PTHR11817">
    <property type="entry name" value="PYRUVATE KINASE"/>
    <property type="match status" value="1"/>
</dbReference>
<accession>A0A7S0D1C4</accession>
<evidence type="ECO:0000256" key="3">
    <source>
        <dbReference type="ARBA" id="ARBA00004997"/>
    </source>
</evidence>
<dbReference type="NCBIfam" id="NF004978">
    <property type="entry name" value="PRK06354.1"/>
    <property type="match status" value="1"/>
</dbReference>
<dbReference type="GO" id="GO:0016301">
    <property type="term" value="F:kinase activity"/>
    <property type="evidence" value="ECO:0007669"/>
    <property type="project" value="UniProtKB-KW"/>
</dbReference>
<dbReference type="GO" id="GO:0004743">
    <property type="term" value="F:pyruvate kinase activity"/>
    <property type="evidence" value="ECO:0007669"/>
    <property type="project" value="UniProtKB-EC"/>
</dbReference>
<dbReference type="PRINTS" id="PR01050">
    <property type="entry name" value="PYRUVTKNASE"/>
</dbReference>
<dbReference type="InterPro" id="IPR036918">
    <property type="entry name" value="Pyrv_Knase_C_sf"/>
</dbReference>
<comment type="similarity">
    <text evidence="4 14">Belongs to the pyruvate kinase family.</text>
</comment>
<keyword evidence="13" id="KW-0670">Pyruvate</keyword>
<evidence type="ECO:0000256" key="14">
    <source>
        <dbReference type="RuleBase" id="RU000504"/>
    </source>
</evidence>
<feature type="domain" description="Pyruvate kinase barrel" evidence="16">
    <location>
        <begin position="63"/>
        <end position="384"/>
    </location>
</feature>
<dbReference type="UniPathway" id="UPA00109">
    <property type="reaction ID" value="UER00188"/>
</dbReference>
<evidence type="ECO:0000259" key="17">
    <source>
        <dbReference type="Pfam" id="PF02887"/>
    </source>
</evidence>
<keyword evidence="9 14" id="KW-0418">Kinase</keyword>
<evidence type="ECO:0000256" key="1">
    <source>
        <dbReference type="ARBA" id="ARBA00001946"/>
    </source>
</evidence>
<dbReference type="Pfam" id="PF02887">
    <property type="entry name" value="PK_C"/>
    <property type="match status" value="1"/>
</dbReference>
<dbReference type="GO" id="GO:0000287">
    <property type="term" value="F:magnesium ion binding"/>
    <property type="evidence" value="ECO:0007669"/>
    <property type="project" value="InterPro"/>
</dbReference>
<evidence type="ECO:0000256" key="7">
    <source>
        <dbReference type="ARBA" id="ARBA00022723"/>
    </source>
</evidence>
<evidence type="ECO:0000256" key="2">
    <source>
        <dbReference type="ARBA" id="ARBA00001958"/>
    </source>
</evidence>
<evidence type="ECO:0000256" key="15">
    <source>
        <dbReference type="SAM" id="MobiDB-lite"/>
    </source>
</evidence>
<evidence type="ECO:0000256" key="10">
    <source>
        <dbReference type="ARBA" id="ARBA00022840"/>
    </source>
</evidence>
<evidence type="ECO:0000256" key="13">
    <source>
        <dbReference type="ARBA" id="ARBA00023317"/>
    </source>
</evidence>
<evidence type="ECO:0000259" key="16">
    <source>
        <dbReference type="Pfam" id="PF00224"/>
    </source>
</evidence>
<dbReference type="Pfam" id="PF00224">
    <property type="entry name" value="PK"/>
    <property type="match status" value="1"/>
</dbReference>
<keyword evidence="10" id="KW-0067">ATP-binding</keyword>
<dbReference type="InterPro" id="IPR040442">
    <property type="entry name" value="Pyrv_kinase-like_dom_sf"/>
</dbReference>
<dbReference type="SUPFAM" id="SSF50800">
    <property type="entry name" value="PK beta-barrel domain-like"/>
    <property type="match status" value="1"/>
</dbReference>
<comment type="cofactor">
    <cofactor evidence="1">
        <name>Mg(2+)</name>
        <dbReference type="ChEBI" id="CHEBI:18420"/>
    </cofactor>
</comment>
<feature type="region of interest" description="Disordered" evidence="15">
    <location>
        <begin position="1"/>
        <end position="24"/>
    </location>
</feature>
<feature type="compositionally biased region" description="Basic and acidic residues" evidence="15">
    <location>
        <begin position="1"/>
        <end position="16"/>
    </location>
</feature>
<keyword evidence="7" id="KW-0479">Metal-binding</keyword>
<dbReference type="FunFam" id="3.20.20.60:FF:000025">
    <property type="entry name" value="Pyruvate kinase"/>
    <property type="match status" value="1"/>
</dbReference>
<dbReference type="EC" id="2.7.1.40" evidence="5 14"/>
<dbReference type="InterPro" id="IPR015795">
    <property type="entry name" value="Pyrv_Knase_C"/>
</dbReference>
<dbReference type="AlphaFoldDB" id="A0A7S0D1C4"/>
<dbReference type="Gene3D" id="3.40.1380.20">
    <property type="entry name" value="Pyruvate kinase, C-terminal domain"/>
    <property type="match status" value="1"/>
</dbReference>
<dbReference type="SUPFAM" id="SSF52935">
    <property type="entry name" value="PK C-terminal domain-like"/>
    <property type="match status" value="1"/>
</dbReference>
<dbReference type="GO" id="GO:0030955">
    <property type="term" value="F:potassium ion binding"/>
    <property type="evidence" value="ECO:0007669"/>
    <property type="project" value="InterPro"/>
</dbReference>
<evidence type="ECO:0000256" key="6">
    <source>
        <dbReference type="ARBA" id="ARBA00022679"/>
    </source>
</evidence>
<dbReference type="InterPro" id="IPR015813">
    <property type="entry name" value="Pyrv/PenolPyrv_kinase-like_dom"/>
</dbReference>
<keyword evidence="8" id="KW-0547">Nucleotide-binding</keyword>
<evidence type="ECO:0000256" key="4">
    <source>
        <dbReference type="ARBA" id="ARBA00008663"/>
    </source>
</evidence>
<dbReference type="InterPro" id="IPR011037">
    <property type="entry name" value="Pyrv_Knase-like_insert_dom_sf"/>
</dbReference>
<evidence type="ECO:0000256" key="12">
    <source>
        <dbReference type="ARBA" id="ARBA00023152"/>
    </source>
</evidence>
<dbReference type="FunFam" id="2.40.33.10:FF:000001">
    <property type="entry name" value="Pyruvate kinase"/>
    <property type="match status" value="1"/>
</dbReference>
<dbReference type="InterPro" id="IPR015793">
    <property type="entry name" value="Pyrv_Knase_brl"/>
</dbReference>
<dbReference type="NCBIfam" id="NF004491">
    <property type="entry name" value="PRK05826.1"/>
    <property type="match status" value="1"/>
</dbReference>
<keyword evidence="11 14" id="KW-0460">Magnesium</keyword>
<keyword evidence="6 14" id="KW-0808">Transferase</keyword>
<comment type="cofactor">
    <cofactor evidence="2">
        <name>K(+)</name>
        <dbReference type="ChEBI" id="CHEBI:29103"/>
    </cofactor>
</comment>
<evidence type="ECO:0000256" key="8">
    <source>
        <dbReference type="ARBA" id="ARBA00022741"/>
    </source>
</evidence>
<comment type="pathway">
    <text evidence="3 14">Carbohydrate degradation; glycolysis; pyruvate from D-glyceraldehyde 3-phosphate: step 5/5.</text>
</comment>
<reference evidence="18" key="1">
    <citation type="submission" date="2021-01" db="EMBL/GenBank/DDBJ databases">
        <authorList>
            <person name="Corre E."/>
            <person name="Pelletier E."/>
            <person name="Niang G."/>
            <person name="Scheremetjew M."/>
            <person name="Finn R."/>
            <person name="Kale V."/>
            <person name="Holt S."/>
            <person name="Cochrane G."/>
            <person name="Meng A."/>
            <person name="Brown T."/>
            <person name="Cohen L."/>
        </authorList>
    </citation>
    <scope>NUCLEOTIDE SEQUENCE</scope>
    <source>
        <strain evidence="18">CCMP2058</strain>
    </source>
</reference>
<sequence length="528" mass="57468">MSEKVDTIAETEEGKDTVSPLPSGVKNIPPKLGAVAYQRRHSTVNVFDAKFKSQSVISKETWRSAGIVCTLGPGSQDIKTMENLLEAGLDVARFNFSHGEHSYHKKLMNTVRAAAKKCNRMVAVALDTKGPEIRTGTFVDDKEVELKKGAKVVVTVDEKFAKAGTVEKFWVTYSDLPKSIKKGSTIFVDDGLIALEVQGIEGMDVTCTVSNGGLISNRKGVNLPGTLVTLPALSEKDKADIAFGVEMKVDMIFASFIRKKEDVLAIRKLIPKSILIISKIENQEGCDNFEEILEVSDGIMVARGDLGIEIDATRVFVQQKRMIRMCRAAAKPVIVATQMLQSMVTNPRPTRAEVSDVANAILDGADCVMLSGETAKGKYPVKAVEQMSMTCQVAEKELSLPAITQESYALRETAVRSACFIAAEQKAKAIIAVTNTGTTARLCSRHRPNCPIIAVIGAKNSHVARHLQITFGTHVVLYEDAEGKPSALTRVKHAIESQVGTLLKKGDLVVCLYSNEKKYANIVEIREA</sequence>
<dbReference type="InterPro" id="IPR015806">
    <property type="entry name" value="Pyrv_Knase_insert_dom_sf"/>
</dbReference>
<name>A0A7S0D1C4_9EUKA</name>
<dbReference type="EMBL" id="HBEM01008198">
    <property type="protein sequence ID" value="CAD8440253.1"/>
    <property type="molecule type" value="Transcribed_RNA"/>
</dbReference>
<proteinExistence type="inferred from homology"/>
<dbReference type="InterPro" id="IPR001697">
    <property type="entry name" value="Pyr_Knase"/>
</dbReference>
<dbReference type="Gene3D" id="3.20.20.60">
    <property type="entry name" value="Phosphoenolpyruvate-binding domains"/>
    <property type="match status" value="1"/>
</dbReference>
<evidence type="ECO:0000256" key="5">
    <source>
        <dbReference type="ARBA" id="ARBA00012142"/>
    </source>
</evidence>
<dbReference type="Gene3D" id="2.40.33.10">
    <property type="entry name" value="PK beta-barrel domain-like"/>
    <property type="match status" value="1"/>
</dbReference>
<organism evidence="18">
    <name type="scientific">Amorphochlora amoebiformis</name>
    <dbReference type="NCBI Taxonomy" id="1561963"/>
    <lineage>
        <taxon>Eukaryota</taxon>
        <taxon>Sar</taxon>
        <taxon>Rhizaria</taxon>
        <taxon>Cercozoa</taxon>
        <taxon>Chlorarachniophyceae</taxon>
        <taxon>Amorphochlora</taxon>
    </lineage>
</organism>
<dbReference type="GO" id="GO:0005524">
    <property type="term" value="F:ATP binding"/>
    <property type="evidence" value="ECO:0007669"/>
    <property type="project" value="UniProtKB-KW"/>
</dbReference>
<protein>
    <recommendedName>
        <fullName evidence="5 14">Pyruvate kinase</fullName>
        <ecNumber evidence="5 14">2.7.1.40</ecNumber>
    </recommendedName>
</protein>
<evidence type="ECO:0000256" key="11">
    <source>
        <dbReference type="ARBA" id="ARBA00022842"/>
    </source>
</evidence>